<dbReference type="Gene3D" id="3.40.50.720">
    <property type="entry name" value="NAD(P)-binding Rossmann-like Domain"/>
    <property type="match status" value="1"/>
</dbReference>
<sequence length="248" mass="27856">MANGADRLDLDGRPIKRLTICMIGAGGFIGSHLCEKLMNETPHKVLALDVYNDKIKHLLEPGTSQWAERIQFHRINIKHDSRLEGLVKMADLDDREALAVTNRMRLTEKRISLTIIRFIPKISEIENQYLGENFQMVSLKETVTNIIGFDVKENDDYVTYIDTTVSDGSETSKILRSMANDYDLFVVGRSSGVGTEVTNGISEWAEFDELGPIGDLLASHEFPSRASVLVVQKQEYIHSAKSKRGLSK</sequence>
<dbReference type="InterPro" id="IPR050794">
    <property type="entry name" value="CPA2_transporter"/>
</dbReference>
<evidence type="ECO:0000313" key="7">
    <source>
        <dbReference type="Proteomes" id="UP000712281"/>
    </source>
</evidence>
<evidence type="ECO:0000259" key="5">
    <source>
        <dbReference type="Pfam" id="PF23259"/>
    </source>
</evidence>
<feature type="domain" description="Cation/H(+) antiporter C-terminal" evidence="5">
    <location>
        <begin position="91"/>
        <end position="233"/>
    </location>
</feature>
<evidence type="ECO:0000256" key="1">
    <source>
        <dbReference type="ARBA" id="ARBA00022448"/>
    </source>
</evidence>
<evidence type="ECO:0000256" key="3">
    <source>
        <dbReference type="ARBA" id="ARBA00022958"/>
    </source>
</evidence>
<comment type="caution">
    <text evidence="6">The sequence shown here is derived from an EMBL/GenBank/DDBJ whole genome shotgun (WGS) entry which is preliminary data.</text>
</comment>
<dbReference type="Proteomes" id="UP000712281">
    <property type="component" value="Unassembled WGS sequence"/>
</dbReference>
<dbReference type="InterPro" id="IPR036291">
    <property type="entry name" value="NAD(P)-bd_dom_sf"/>
</dbReference>
<evidence type="ECO:0000256" key="4">
    <source>
        <dbReference type="ARBA" id="ARBA00023065"/>
    </source>
</evidence>
<dbReference type="PANTHER" id="PTHR32468">
    <property type="entry name" value="CATION/H + ANTIPORTER"/>
    <property type="match status" value="1"/>
</dbReference>
<dbReference type="GO" id="GO:0098662">
    <property type="term" value="P:inorganic cation transmembrane transport"/>
    <property type="evidence" value="ECO:0007669"/>
    <property type="project" value="TreeGrafter"/>
</dbReference>
<dbReference type="AlphaFoldDB" id="A0A8S9MK43"/>
<name>A0A8S9MK43_BRACR</name>
<evidence type="ECO:0000256" key="2">
    <source>
        <dbReference type="ARBA" id="ARBA00022538"/>
    </source>
</evidence>
<dbReference type="GO" id="GO:0006885">
    <property type="term" value="P:regulation of pH"/>
    <property type="evidence" value="ECO:0007669"/>
    <property type="project" value="TreeGrafter"/>
</dbReference>
<proteinExistence type="predicted"/>
<accession>A0A8S9MK43</accession>
<reference evidence="6" key="1">
    <citation type="submission" date="2019-12" db="EMBL/GenBank/DDBJ databases">
        <title>Genome sequencing and annotation of Brassica cretica.</title>
        <authorList>
            <person name="Studholme D.J."/>
            <person name="Sarris P.F."/>
        </authorList>
    </citation>
    <scope>NUCLEOTIDE SEQUENCE</scope>
    <source>
        <strain evidence="6">PFS-001/15</strain>
        <tissue evidence="6">Leaf</tissue>
    </source>
</reference>
<dbReference type="Pfam" id="PF23259">
    <property type="entry name" value="CHX17_C"/>
    <property type="match status" value="1"/>
</dbReference>
<dbReference type="InterPro" id="IPR057290">
    <property type="entry name" value="CHX17_C"/>
</dbReference>
<dbReference type="GO" id="GO:0012505">
    <property type="term" value="C:endomembrane system"/>
    <property type="evidence" value="ECO:0007669"/>
    <property type="project" value="TreeGrafter"/>
</dbReference>
<gene>
    <name evidence="6" type="ORF">F2Q68_00042656</name>
</gene>
<keyword evidence="4" id="KW-0406">Ion transport</keyword>
<dbReference type="SUPFAM" id="SSF51735">
    <property type="entry name" value="NAD(P)-binding Rossmann-fold domains"/>
    <property type="match status" value="1"/>
</dbReference>
<keyword evidence="3" id="KW-0630">Potassium</keyword>
<dbReference type="GO" id="GO:0006813">
    <property type="term" value="P:potassium ion transport"/>
    <property type="evidence" value="ECO:0007669"/>
    <property type="project" value="UniProtKB-KW"/>
</dbReference>
<protein>
    <recommendedName>
        <fullName evidence="5">Cation/H(+) antiporter C-terminal domain-containing protein</fullName>
    </recommendedName>
</protein>
<dbReference type="EMBL" id="QGKW02000007">
    <property type="protein sequence ID" value="KAF2620305.1"/>
    <property type="molecule type" value="Genomic_DNA"/>
</dbReference>
<keyword evidence="2" id="KW-0633">Potassium transport</keyword>
<organism evidence="6 7">
    <name type="scientific">Brassica cretica</name>
    <name type="common">Mustard</name>
    <dbReference type="NCBI Taxonomy" id="69181"/>
    <lineage>
        <taxon>Eukaryota</taxon>
        <taxon>Viridiplantae</taxon>
        <taxon>Streptophyta</taxon>
        <taxon>Embryophyta</taxon>
        <taxon>Tracheophyta</taxon>
        <taxon>Spermatophyta</taxon>
        <taxon>Magnoliopsida</taxon>
        <taxon>eudicotyledons</taxon>
        <taxon>Gunneridae</taxon>
        <taxon>Pentapetalae</taxon>
        <taxon>rosids</taxon>
        <taxon>malvids</taxon>
        <taxon>Brassicales</taxon>
        <taxon>Brassicaceae</taxon>
        <taxon>Brassiceae</taxon>
        <taxon>Brassica</taxon>
    </lineage>
</organism>
<dbReference type="PANTHER" id="PTHR32468:SF73">
    <property type="entry name" value="CATION_H(+) ANTIPORTER 6A-RELATED"/>
    <property type="match status" value="1"/>
</dbReference>
<evidence type="ECO:0000313" key="6">
    <source>
        <dbReference type="EMBL" id="KAF2620305.1"/>
    </source>
</evidence>
<keyword evidence="1" id="KW-0813">Transport</keyword>